<dbReference type="Proteomes" id="UP000031135">
    <property type="component" value="Chromosome"/>
</dbReference>
<evidence type="ECO:0000313" key="2">
    <source>
        <dbReference type="Proteomes" id="UP000031135"/>
    </source>
</evidence>
<evidence type="ECO:0000313" key="1">
    <source>
        <dbReference type="EMBL" id="AJC91292.1"/>
    </source>
</evidence>
<accession>A0A0A8HBD5</accession>
<name>A0A0A8HBD5_9BACT</name>
<dbReference type="AlphaFoldDB" id="A0A0A8HBD5"/>
<dbReference type="OrthoDB" id="5362474at2"/>
<proteinExistence type="predicted"/>
<reference evidence="1 2" key="1">
    <citation type="journal article" date="2014" name="Genome Biol. Evol.">
        <title>Comparative Genomics of the Campylobacter lari Group.</title>
        <authorList>
            <person name="Miller W.G."/>
            <person name="Yee E."/>
            <person name="Chapman M.H."/>
            <person name="Smith T.P."/>
            <person name="Bono J.L."/>
            <person name="Huynh S."/>
            <person name="Parker C.T."/>
            <person name="Vandamme P."/>
            <person name="Luong K."/>
            <person name="Korlach J."/>
        </authorList>
    </citation>
    <scope>NUCLEOTIDE SEQUENCE [LARGE SCALE GENOMIC DNA]</scope>
    <source>
        <strain evidence="1 2">LMG 24374</strain>
    </source>
</reference>
<dbReference type="InterPro" id="IPR008995">
    <property type="entry name" value="Mo/tungstate-bd_C_term_dom"/>
</dbReference>
<dbReference type="RefSeq" id="WP_039664464.1">
    <property type="nucleotide sequence ID" value="NZ_CP007772.1"/>
</dbReference>
<gene>
    <name evidence="1" type="ORF">CSUB8521_1471</name>
</gene>
<dbReference type="EMBL" id="CP007772">
    <property type="protein sequence ID" value="AJC91292.1"/>
    <property type="molecule type" value="Genomic_DNA"/>
</dbReference>
<dbReference type="HOGENOM" id="CLU_129782_3_0_7"/>
<dbReference type="KEGG" id="csm:CSUB8521_1471"/>
<protein>
    <submittedName>
        <fullName evidence="1">Molybdenum-pterin binding domain-containing protein</fullName>
    </submittedName>
</protein>
<organism evidence="1 2">
    <name type="scientific">Campylobacter subantarcticus LMG 24374</name>
    <dbReference type="NCBI Taxonomy" id="1388751"/>
    <lineage>
        <taxon>Bacteria</taxon>
        <taxon>Pseudomonadati</taxon>
        <taxon>Campylobacterota</taxon>
        <taxon>Epsilonproteobacteria</taxon>
        <taxon>Campylobacterales</taxon>
        <taxon>Campylobacteraceae</taxon>
        <taxon>Campylobacter</taxon>
    </lineage>
</organism>
<sequence length="129" mass="15234">MIKAKINTIKNYENINWVEFLIKKHKLYMLALELDEKASIDQEVSLAFKSSECLLSKKNLKNSFLNTFYAKIIDIFQGQIITIIRLKNEICTFEAQISTFEFLEQNYQKNDFVFAYVHPSALFIKEYLC</sequence>
<dbReference type="SUPFAM" id="SSF50331">
    <property type="entry name" value="MOP-like"/>
    <property type="match status" value="1"/>
</dbReference>